<name>A0A557ZPU3_9PSEU</name>
<dbReference type="OrthoDB" id="9804504at2"/>
<dbReference type="Gene3D" id="3.40.50.300">
    <property type="entry name" value="P-loop containing nucleotide triphosphate hydrolases"/>
    <property type="match status" value="1"/>
</dbReference>
<dbReference type="NCBIfam" id="NF004041">
    <property type="entry name" value="PRK05541.1"/>
    <property type="match status" value="1"/>
</dbReference>
<proteinExistence type="predicted"/>
<dbReference type="RefSeq" id="WP_144645904.1">
    <property type="nucleotide sequence ID" value="NZ_BNAX01000005.1"/>
</dbReference>
<dbReference type="PANTHER" id="PTHR42700">
    <property type="entry name" value="SULFATE ADENYLYLTRANSFERASE"/>
    <property type="match status" value="1"/>
</dbReference>
<feature type="domain" description="APS kinase" evidence="2">
    <location>
        <begin position="3"/>
        <end position="144"/>
    </location>
</feature>
<dbReference type="AlphaFoldDB" id="A0A557ZPU3"/>
<evidence type="ECO:0000256" key="1">
    <source>
        <dbReference type="ARBA" id="ARBA00022679"/>
    </source>
</evidence>
<evidence type="ECO:0000259" key="2">
    <source>
        <dbReference type="Pfam" id="PF01583"/>
    </source>
</evidence>
<accession>A0A557ZPU3</accession>
<dbReference type="PANTHER" id="PTHR42700:SF1">
    <property type="entry name" value="SULFATE ADENYLYLTRANSFERASE"/>
    <property type="match status" value="1"/>
</dbReference>
<dbReference type="InterPro" id="IPR027417">
    <property type="entry name" value="P-loop_NTPase"/>
</dbReference>
<dbReference type="GO" id="GO:0005737">
    <property type="term" value="C:cytoplasm"/>
    <property type="evidence" value="ECO:0007669"/>
    <property type="project" value="TreeGrafter"/>
</dbReference>
<organism evidence="3 4">
    <name type="scientific">Amycolatopsis acidiphila</name>
    <dbReference type="NCBI Taxonomy" id="715473"/>
    <lineage>
        <taxon>Bacteria</taxon>
        <taxon>Bacillati</taxon>
        <taxon>Actinomycetota</taxon>
        <taxon>Actinomycetes</taxon>
        <taxon>Pseudonocardiales</taxon>
        <taxon>Pseudonocardiaceae</taxon>
        <taxon>Amycolatopsis</taxon>
    </lineage>
</organism>
<sequence length="169" mass="18319">MSGAVVWITGLSGAGKSRVAGELARLLRQEGIDPVLLDGDELRESLRMSDTFTAQTRRQLAGTYGRLCRLLARQGHVVVCATISLQHSVHDWNRKHLPGYAEVFLNVPLEELRRRDPKGVYRAGSDVVGVDLAAELPLTPDVTIANHGAVSAEAAAAAVFAHCADRKLW</sequence>
<dbReference type="SUPFAM" id="SSF52540">
    <property type="entry name" value="P-loop containing nucleoside triphosphate hydrolases"/>
    <property type="match status" value="1"/>
</dbReference>
<dbReference type="EMBL" id="VJZA01000145">
    <property type="protein sequence ID" value="TVT14049.1"/>
    <property type="molecule type" value="Genomic_DNA"/>
</dbReference>
<dbReference type="Proteomes" id="UP000318578">
    <property type="component" value="Unassembled WGS sequence"/>
</dbReference>
<evidence type="ECO:0000313" key="3">
    <source>
        <dbReference type="EMBL" id="TVT14049.1"/>
    </source>
</evidence>
<reference evidence="3 4" key="1">
    <citation type="submission" date="2019-07" db="EMBL/GenBank/DDBJ databases">
        <title>New species of Amycolatopsis and Streptomyces.</title>
        <authorList>
            <person name="Duangmal K."/>
            <person name="Teo W.F.A."/>
            <person name="Lipun K."/>
        </authorList>
    </citation>
    <scope>NUCLEOTIDE SEQUENCE [LARGE SCALE GENOMIC DNA]</scope>
    <source>
        <strain evidence="3 4">JCM 30562</strain>
    </source>
</reference>
<dbReference type="GO" id="GO:0004781">
    <property type="term" value="F:sulfate adenylyltransferase (ATP) activity"/>
    <property type="evidence" value="ECO:0007669"/>
    <property type="project" value="TreeGrafter"/>
</dbReference>
<gene>
    <name evidence="3" type="ORF">FNH06_38215</name>
</gene>
<dbReference type="InterPro" id="IPR059117">
    <property type="entry name" value="APS_kinase_dom"/>
</dbReference>
<dbReference type="GO" id="GO:0019379">
    <property type="term" value="P:sulfate assimilation, phosphoadenylyl sulfate reduction by phosphoadenylyl-sulfate reductase (thioredoxin)"/>
    <property type="evidence" value="ECO:0007669"/>
    <property type="project" value="TreeGrafter"/>
</dbReference>
<keyword evidence="4" id="KW-1185">Reference proteome</keyword>
<dbReference type="EC" id="2.7.1.25" evidence="3"/>
<keyword evidence="3" id="KW-0418">Kinase</keyword>
<dbReference type="Pfam" id="PF01583">
    <property type="entry name" value="APS_kinase"/>
    <property type="match status" value="1"/>
</dbReference>
<keyword evidence="1 3" id="KW-0808">Transferase</keyword>
<dbReference type="GO" id="GO:0010134">
    <property type="term" value="P:sulfate assimilation via adenylyl sulfate reduction"/>
    <property type="evidence" value="ECO:0007669"/>
    <property type="project" value="TreeGrafter"/>
</dbReference>
<protein>
    <submittedName>
        <fullName evidence="3">Adenylyl-sulfate kinase</fullName>
        <ecNumber evidence="3">2.7.1.25</ecNumber>
    </submittedName>
</protein>
<comment type="caution">
    <text evidence="3">The sequence shown here is derived from an EMBL/GenBank/DDBJ whole genome shotgun (WGS) entry which is preliminary data.</text>
</comment>
<dbReference type="GO" id="GO:0004020">
    <property type="term" value="F:adenylylsulfate kinase activity"/>
    <property type="evidence" value="ECO:0007669"/>
    <property type="project" value="UniProtKB-EC"/>
</dbReference>
<dbReference type="InterPro" id="IPR050512">
    <property type="entry name" value="Sulf_AdTrans/APS_kinase"/>
</dbReference>
<evidence type="ECO:0000313" key="4">
    <source>
        <dbReference type="Proteomes" id="UP000318578"/>
    </source>
</evidence>